<gene>
    <name evidence="2" type="primary">LOC112683154</name>
</gene>
<accession>A0A8B8FH41</accession>
<dbReference type="RefSeq" id="XP_025409841.1">
    <property type="nucleotide sequence ID" value="XM_025554056.1"/>
</dbReference>
<evidence type="ECO:0000313" key="2">
    <source>
        <dbReference type="RefSeq" id="XP_025409841.1"/>
    </source>
</evidence>
<keyword evidence="1" id="KW-1185">Reference proteome</keyword>
<reference evidence="2" key="1">
    <citation type="submission" date="2025-08" db="UniProtKB">
        <authorList>
            <consortium name="RefSeq"/>
        </authorList>
    </citation>
    <scope>IDENTIFICATION</scope>
    <source>
        <tissue evidence="2">Whole body</tissue>
    </source>
</reference>
<protein>
    <submittedName>
        <fullName evidence="2">Uncharacterized protein LOC112683154</fullName>
    </submittedName>
</protein>
<dbReference type="GeneID" id="112683154"/>
<dbReference type="AlphaFoldDB" id="A0A8B8FH41"/>
<dbReference type="OrthoDB" id="6608270at2759"/>
<evidence type="ECO:0000313" key="1">
    <source>
        <dbReference type="Proteomes" id="UP000694846"/>
    </source>
</evidence>
<organism evidence="1 2">
    <name type="scientific">Sipha flava</name>
    <name type="common">yellow sugarcane aphid</name>
    <dbReference type="NCBI Taxonomy" id="143950"/>
    <lineage>
        <taxon>Eukaryota</taxon>
        <taxon>Metazoa</taxon>
        <taxon>Ecdysozoa</taxon>
        <taxon>Arthropoda</taxon>
        <taxon>Hexapoda</taxon>
        <taxon>Insecta</taxon>
        <taxon>Pterygota</taxon>
        <taxon>Neoptera</taxon>
        <taxon>Paraneoptera</taxon>
        <taxon>Hemiptera</taxon>
        <taxon>Sternorrhyncha</taxon>
        <taxon>Aphidomorpha</taxon>
        <taxon>Aphidoidea</taxon>
        <taxon>Aphididae</taxon>
        <taxon>Sipha</taxon>
    </lineage>
</organism>
<dbReference type="Proteomes" id="UP000694846">
    <property type="component" value="Unplaced"/>
</dbReference>
<name>A0A8B8FH41_9HEMI</name>
<proteinExistence type="predicted"/>
<sequence length="256" mass="29565">MWKTLQNICIQITGNIINLSYFHVNFEKSVHNAVLQIFPYCKITCCNFHLGQNWFRHIQQHKLLSSEYLNNDSEVDKWMKCFFGISYLPPDEVSDGFCDLMSIAPSTTSSNISIFFDYILENYIASDSNFPPTLWACKPTNNPKTTNGAESYHKQYNSQFYTAHPHIHQVIDVIIEIQSDTDLKIKTYKALGTIPVSLATIKRSFSKVKLMQTRLRSTTCESRLESLLILSMERDVPINHQEVIDMFAQISTFLKK</sequence>